<evidence type="ECO:0000259" key="6">
    <source>
        <dbReference type="Pfam" id="PF14464"/>
    </source>
</evidence>
<comment type="caution">
    <text evidence="7">The sequence shown here is derived from an EMBL/GenBank/DDBJ whole genome shotgun (WGS) entry which is preliminary data.</text>
</comment>
<evidence type="ECO:0000256" key="2">
    <source>
        <dbReference type="ARBA" id="ARBA00022723"/>
    </source>
</evidence>
<keyword evidence="4" id="KW-0862">Zinc</keyword>
<feature type="domain" description="JAB" evidence="6">
    <location>
        <begin position="22"/>
        <end position="129"/>
    </location>
</feature>
<dbReference type="GO" id="GO:0008235">
    <property type="term" value="F:metalloexopeptidase activity"/>
    <property type="evidence" value="ECO:0007669"/>
    <property type="project" value="TreeGrafter"/>
</dbReference>
<evidence type="ECO:0000313" key="7">
    <source>
        <dbReference type="EMBL" id="RNB77970.1"/>
    </source>
</evidence>
<dbReference type="Gene3D" id="3.40.140.10">
    <property type="entry name" value="Cytidine Deaminase, domain 2"/>
    <property type="match status" value="1"/>
</dbReference>
<dbReference type="RefSeq" id="WP_122913750.1">
    <property type="nucleotide sequence ID" value="NZ_RHHT01000027.1"/>
</dbReference>
<proteinExistence type="predicted"/>
<keyword evidence="3" id="KW-0378">Hydrolase</keyword>
<dbReference type="GO" id="GO:0006508">
    <property type="term" value="P:proteolysis"/>
    <property type="evidence" value="ECO:0007669"/>
    <property type="project" value="UniProtKB-KW"/>
</dbReference>
<organism evidence="7 8">
    <name type="scientific">Brevibacillus panacihumi</name>
    <dbReference type="NCBI Taxonomy" id="497735"/>
    <lineage>
        <taxon>Bacteria</taxon>
        <taxon>Bacillati</taxon>
        <taxon>Bacillota</taxon>
        <taxon>Bacilli</taxon>
        <taxon>Bacillales</taxon>
        <taxon>Paenibacillaceae</taxon>
        <taxon>Brevibacillus</taxon>
    </lineage>
</organism>
<evidence type="ECO:0000256" key="5">
    <source>
        <dbReference type="ARBA" id="ARBA00023049"/>
    </source>
</evidence>
<accession>A0A3M8CQC4</accession>
<dbReference type="AlphaFoldDB" id="A0A3M8CQC4"/>
<evidence type="ECO:0000256" key="3">
    <source>
        <dbReference type="ARBA" id="ARBA00022801"/>
    </source>
</evidence>
<protein>
    <submittedName>
        <fullName evidence="7">M67 family peptidase</fullName>
    </submittedName>
</protein>
<sequence>MYIDLLGEPFASKDTRLSIARKVQKQLLAEAQASWPHEYSALLYGRGASICGHLAMPASGHDRHSFSWDGPPFLQALKQIRHSRMQWLGVLHSHPHTPPTPSSHDAAGWHYPSLSYWILGMQTPATPLWRVYQWVDGGFAVRSYTVSDDSE</sequence>
<dbReference type="InterPro" id="IPR028090">
    <property type="entry name" value="JAB_dom_prok"/>
</dbReference>
<dbReference type="PANTHER" id="PTHR34858">
    <property type="entry name" value="CYSO-CYSTEINE PEPTIDASE"/>
    <property type="match status" value="1"/>
</dbReference>
<keyword evidence="5" id="KW-0482">Metalloprotease</keyword>
<keyword evidence="2" id="KW-0479">Metal-binding</keyword>
<dbReference type="GO" id="GO:0008270">
    <property type="term" value="F:zinc ion binding"/>
    <property type="evidence" value="ECO:0007669"/>
    <property type="project" value="TreeGrafter"/>
</dbReference>
<dbReference type="CDD" id="cd08070">
    <property type="entry name" value="MPN_like"/>
    <property type="match status" value="1"/>
</dbReference>
<dbReference type="InterPro" id="IPR051929">
    <property type="entry name" value="VirAsm_ModProt"/>
</dbReference>
<keyword evidence="1" id="KW-0645">Protease</keyword>
<dbReference type="Proteomes" id="UP000281915">
    <property type="component" value="Unassembled WGS sequence"/>
</dbReference>
<reference evidence="7 8" key="1">
    <citation type="submission" date="2018-10" db="EMBL/GenBank/DDBJ databases">
        <title>Phylogenomics of Brevibacillus.</title>
        <authorList>
            <person name="Dunlap C."/>
        </authorList>
    </citation>
    <scope>NUCLEOTIDE SEQUENCE [LARGE SCALE GENOMIC DNA]</scope>
    <source>
        <strain evidence="7 8">JCM 15085</strain>
    </source>
</reference>
<dbReference type="EMBL" id="RHHT01000027">
    <property type="protein sequence ID" value="RNB77970.1"/>
    <property type="molecule type" value="Genomic_DNA"/>
</dbReference>
<dbReference type="SUPFAM" id="SSF102712">
    <property type="entry name" value="JAB1/MPN domain"/>
    <property type="match status" value="1"/>
</dbReference>
<name>A0A3M8CQC4_9BACL</name>
<evidence type="ECO:0000313" key="8">
    <source>
        <dbReference type="Proteomes" id="UP000281915"/>
    </source>
</evidence>
<dbReference type="PANTHER" id="PTHR34858:SF1">
    <property type="entry name" value="CYSO-CYSTEINE PEPTIDASE"/>
    <property type="match status" value="1"/>
</dbReference>
<dbReference type="Pfam" id="PF14464">
    <property type="entry name" value="Prok-JAB"/>
    <property type="match status" value="1"/>
</dbReference>
<evidence type="ECO:0000256" key="1">
    <source>
        <dbReference type="ARBA" id="ARBA00022670"/>
    </source>
</evidence>
<gene>
    <name evidence="7" type="ORF">EDM58_13260</name>
</gene>
<evidence type="ECO:0000256" key="4">
    <source>
        <dbReference type="ARBA" id="ARBA00022833"/>
    </source>
</evidence>